<dbReference type="InterPro" id="IPR000605">
    <property type="entry name" value="Helicase_SF3_ssDNA/RNA_vir"/>
</dbReference>
<evidence type="ECO:0000256" key="15">
    <source>
        <dbReference type="ARBA" id="ARBA00032243"/>
    </source>
</evidence>
<keyword evidence="8" id="KW-0547">Nucleotide-binding</keyword>
<dbReference type="SUPFAM" id="SSF52540">
    <property type="entry name" value="P-loop containing nucleoside triphosphate hydrolases"/>
    <property type="match status" value="1"/>
</dbReference>
<name>X1M0R6_9ZZZZ</name>
<keyword evidence="5" id="KW-0235">DNA replication</keyword>
<evidence type="ECO:0000256" key="4">
    <source>
        <dbReference type="ARBA" id="ARBA00022695"/>
    </source>
</evidence>
<evidence type="ECO:0000256" key="2">
    <source>
        <dbReference type="ARBA" id="ARBA00008545"/>
    </source>
</evidence>
<evidence type="ECO:0000256" key="10">
    <source>
        <dbReference type="ARBA" id="ARBA00022801"/>
    </source>
</evidence>
<dbReference type="GO" id="GO:0046872">
    <property type="term" value="F:metal ion binding"/>
    <property type="evidence" value="ECO:0007669"/>
    <property type="project" value="UniProtKB-KW"/>
</dbReference>
<keyword evidence="4" id="KW-0548">Nucleotidyltransferase</keyword>
<evidence type="ECO:0000256" key="1">
    <source>
        <dbReference type="ARBA" id="ARBA00001936"/>
    </source>
</evidence>
<gene>
    <name evidence="17" type="ORF">S06H3_12509</name>
</gene>
<sequence length="303" mass="34345">AGAPPSAPARGSYCKHWCFTLNHASDDEFAHLGSVCDTPATGICRYLVMGREVGEGGTPHLQGYLEMTERKRIQWLKDNISLRAHLEPRRGTREEARDYCMKDGDWIEVGFWREEERGRRRDIEIMVEQASQGVSFYDAALEEPTSAHFAFAYTKLLEGRALAETPAHRLVHVTVKIGPTGCGKTRAAFSCFPDLFLQDCSSGSEIWWDGYSGQTRLILDDFAGCIPFRYLLRLLDVYPIRLKVKGAFTYGVWSEVIITTNVPILSWYPKEHDITPLCRRIAVVHRYVGNNSFVCERFDPASL</sequence>
<evidence type="ECO:0000259" key="16">
    <source>
        <dbReference type="PROSITE" id="PS52020"/>
    </source>
</evidence>
<dbReference type="GO" id="GO:0003724">
    <property type="term" value="F:RNA helicase activity"/>
    <property type="evidence" value="ECO:0007669"/>
    <property type="project" value="InterPro"/>
</dbReference>
<reference evidence="17" key="1">
    <citation type="journal article" date="2014" name="Front. Microbiol.">
        <title>High frequency of phylogenetically diverse reductive dehalogenase-homologous genes in deep subseafloor sedimentary metagenomes.</title>
        <authorList>
            <person name="Kawai M."/>
            <person name="Futagami T."/>
            <person name="Toyoda A."/>
            <person name="Takaki Y."/>
            <person name="Nishi S."/>
            <person name="Hori S."/>
            <person name="Arai W."/>
            <person name="Tsubouchi T."/>
            <person name="Morono Y."/>
            <person name="Uchiyama I."/>
            <person name="Ito T."/>
            <person name="Fujiyama A."/>
            <person name="Inagaki F."/>
            <person name="Takami H."/>
        </authorList>
    </citation>
    <scope>NUCLEOTIDE SEQUENCE</scope>
    <source>
        <strain evidence="17">Expedition CK06-06</strain>
    </source>
</reference>
<keyword evidence="12" id="KW-0238">DNA-binding</keyword>
<dbReference type="GO" id="GO:0016787">
    <property type="term" value="F:hydrolase activity"/>
    <property type="evidence" value="ECO:0007669"/>
    <property type="project" value="UniProtKB-KW"/>
</dbReference>
<evidence type="ECO:0000256" key="9">
    <source>
        <dbReference type="ARBA" id="ARBA00022759"/>
    </source>
</evidence>
<evidence type="ECO:0000256" key="7">
    <source>
        <dbReference type="ARBA" id="ARBA00022723"/>
    </source>
</evidence>
<dbReference type="Pfam" id="PF00910">
    <property type="entry name" value="RNA_helicase"/>
    <property type="match status" value="1"/>
</dbReference>
<comment type="caution">
    <text evidence="17">The sequence shown here is derived from an EMBL/GenBank/DDBJ whole genome shotgun (WGS) entry which is preliminary data.</text>
</comment>
<dbReference type="GO" id="GO:0003723">
    <property type="term" value="F:RNA binding"/>
    <property type="evidence" value="ECO:0007669"/>
    <property type="project" value="InterPro"/>
</dbReference>
<evidence type="ECO:0000313" key="17">
    <source>
        <dbReference type="EMBL" id="GAI08280.1"/>
    </source>
</evidence>
<dbReference type="GO" id="GO:0000166">
    <property type="term" value="F:nucleotide binding"/>
    <property type="evidence" value="ECO:0007669"/>
    <property type="project" value="UniProtKB-KW"/>
</dbReference>
<comment type="similarity">
    <text evidence="2">Belongs to the nanoviruses/circoviruses replication-associated protein family.</text>
</comment>
<evidence type="ECO:0000256" key="6">
    <source>
        <dbReference type="ARBA" id="ARBA00022722"/>
    </source>
</evidence>
<dbReference type="GO" id="GO:0006260">
    <property type="term" value="P:DNA replication"/>
    <property type="evidence" value="ECO:0007669"/>
    <property type="project" value="UniProtKB-KW"/>
</dbReference>
<dbReference type="Pfam" id="PF02407">
    <property type="entry name" value="Viral_Rep"/>
    <property type="match status" value="1"/>
</dbReference>
<protein>
    <recommendedName>
        <fullName evidence="14">ATP-dependent helicase Rep</fullName>
    </recommendedName>
    <alternativeName>
        <fullName evidence="15">RepP</fullName>
    </alternativeName>
</protein>
<evidence type="ECO:0000256" key="8">
    <source>
        <dbReference type="ARBA" id="ARBA00022741"/>
    </source>
</evidence>
<dbReference type="EMBL" id="BARV01006118">
    <property type="protein sequence ID" value="GAI08280.1"/>
    <property type="molecule type" value="Genomic_DNA"/>
</dbReference>
<dbReference type="Gene3D" id="3.40.1310.20">
    <property type="match status" value="1"/>
</dbReference>
<evidence type="ECO:0000256" key="11">
    <source>
        <dbReference type="ARBA" id="ARBA00023124"/>
    </source>
</evidence>
<dbReference type="GO" id="GO:0003677">
    <property type="term" value="F:DNA binding"/>
    <property type="evidence" value="ECO:0007669"/>
    <property type="project" value="UniProtKB-KW"/>
</dbReference>
<dbReference type="PROSITE" id="PS52020">
    <property type="entry name" value="CRESS_DNA_REP"/>
    <property type="match status" value="1"/>
</dbReference>
<keyword evidence="10" id="KW-0378">Hydrolase</keyword>
<keyword evidence="13" id="KW-0511">Multifunctional enzyme</keyword>
<keyword evidence="11" id="KW-0190">Covalent protein-DNA linkage</keyword>
<keyword evidence="7" id="KW-0479">Metal-binding</keyword>
<evidence type="ECO:0000256" key="12">
    <source>
        <dbReference type="ARBA" id="ARBA00023125"/>
    </source>
</evidence>
<dbReference type="GO" id="GO:0004519">
    <property type="term" value="F:endonuclease activity"/>
    <property type="evidence" value="ECO:0007669"/>
    <property type="project" value="UniProtKB-KW"/>
</dbReference>
<dbReference type="AlphaFoldDB" id="X1M0R6"/>
<feature type="non-terminal residue" evidence="17">
    <location>
        <position position="1"/>
    </location>
</feature>
<organism evidence="17">
    <name type="scientific">marine sediment metagenome</name>
    <dbReference type="NCBI Taxonomy" id="412755"/>
    <lineage>
        <taxon>unclassified sequences</taxon>
        <taxon>metagenomes</taxon>
        <taxon>ecological metagenomes</taxon>
    </lineage>
</organism>
<dbReference type="InterPro" id="IPR027417">
    <property type="entry name" value="P-loop_NTPase"/>
</dbReference>
<dbReference type="GO" id="GO:0016779">
    <property type="term" value="F:nucleotidyltransferase activity"/>
    <property type="evidence" value="ECO:0007669"/>
    <property type="project" value="UniProtKB-KW"/>
</dbReference>
<accession>X1M0R6</accession>
<feature type="domain" description="CRESS-DNA virus Rep endonuclease" evidence="16">
    <location>
        <begin position="11"/>
        <end position="112"/>
    </location>
</feature>
<proteinExistence type="inferred from homology"/>
<keyword evidence="9" id="KW-0255">Endonuclease</keyword>
<evidence type="ECO:0000256" key="5">
    <source>
        <dbReference type="ARBA" id="ARBA00022705"/>
    </source>
</evidence>
<comment type="cofactor">
    <cofactor evidence="1">
        <name>Mn(2+)</name>
        <dbReference type="ChEBI" id="CHEBI:29035"/>
    </cofactor>
</comment>
<keyword evidence="6" id="KW-0540">Nuclease</keyword>
<evidence type="ECO:0000256" key="13">
    <source>
        <dbReference type="ARBA" id="ARBA00023268"/>
    </source>
</evidence>
<evidence type="ECO:0000256" key="14">
    <source>
        <dbReference type="ARBA" id="ARBA00030754"/>
    </source>
</evidence>
<evidence type="ECO:0000256" key="3">
    <source>
        <dbReference type="ARBA" id="ARBA00022679"/>
    </source>
</evidence>
<keyword evidence="3" id="KW-0808">Transferase</keyword>
<dbReference type="InterPro" id="IPR049912">
    <property type="entry name" value="CRESS_DNA_REP"/>
</dbReference>